<gene>
    <name evidence="2" type="ORF">NYM_LOCUS8498</name>
</gene>
<dbReference type="Gramene" id="NC12G0186140.1">
    <property type="protein sequence ID" value="NC12G0186140.1:cds"/>
    <property type="gene ID" value="NC12G0186140"/>
</dbReference>
<name>A0A5K0YUD1_9MAGN</name>
<feature type="compositionally biased region" description="Basic and acidic residues" evidence="1">
    <location>
        <begin position="309"/>
        <end position="318"/>
    </location>
</feature>
<evidence type="ECO:0000313" key="2">
    <source>
        <dbReference type="EMBL" id="VVV81068.1"/>
    </source>
</evidence>
<evidence type="ECO:0000256" key="1">
    <source>
        <dbReference type="SAM" id="MobiDB-lite"/>
    </source>
</evidence>
<dbReference type="EMBL" id="LR721777">
    <property type="protein sequence ID" value="VVV81068.1"/>
    <property type="molecule type" value="Genomic_DNA"/>
</dbReference>
<sequence>MKASLKLREDRTPLLRAKFPVGILGFPFVSGITGGDPGDLSFSLQTAWIPGLSLKVSYRPNDAHRPFVFAVKSGIGHSSSPERSPVMVMAAEFSLLRKGAPCFLLQMKPEFGDFSAKKSVASQSENPSRLTGATEMESSRANGMFEAFEKGLSEEVPVEKLLKFEDAQSQPAAAATIRELFSGTAITARTRFPLRKNVALKVRWGMHLPPDWQGASVRFRGNLVGANFPFLTVDKISIENVEPTSSIPPLKPLEIEGKPSETGISKVMLYTMKEELETLRRENGLIRDSIQELKSRLRKENGGSLPSIEVHKMDDGAKKKTGGVDNGIQERKSPAYSGRTRNSNAPSAVDVSEELKKAIKGATGA</sequence>
<organism evidence="2">
    <name type="scientific">Nymphaea colorata</name>
    <name type="common">pocket water lily</name>
    <dbReference type="NCBI Taxonomy" id="210225"/>
    <lineage>
        <taxon>Eukaryota</taxon>
        <taxon>Viridiplantae</taxon>
        <taxon>Streptophyta</taxon>
        <taxon>Embryophyta</taxon>
        <taxon>Tracheophyta</taxon>
        <taxon>Spermatophyta</taxon>
        <taxon>Magnoliopsida</taxon>
        <taxon>Nymphaeales</taxon>
        <taxon>Nymphaeaceae</taxon>
        <taxon>Nymphaea</taxon>
    </lineage>
</organism>
<reference evidence="2" key="1">
    <citation type="submission" date="2019-09" db="EMBL/GenBank/DDBJ databases">
        <authorList>
            <person name="Zhang L."/>
        </authorList>
    </citation>
    <scope>NUCLEOTIDE SEQUENCE</scope>
</reference>
<protein>
    <submittedName>
        <fullName evidence="2">Uncharacterized protein</fullName>
    </submittedName>
</protein>
<accession>A0A5K0YUD1</accession>
<dbReference type="OrthoDB" id="693868at2759"/>
<dbReference type="PANTHER" id="PTHR34285">
    <property type="entry name" value="OS08G0510800 PROTEIN"/>
    <property type="match status" value="1"/>
</dbReference>
<dbReference type="AlphaFoldDB" id="A0A5K0YUD1"/>
<dbReference type="PANTHER" id="PTHR34285:SF3">
    <property type="entry name" value="OS08G0510800 PROTEIN"/>
    <property type="match status" value="1"/>
</dbReference>
<proteinExistence type="predicted"/>
<feature type="region of interest" description="Disordered" evidence="1">
    <location>
        <begin position="297"/>
        <end position="365"/>
    </location>
</feature>